<accession>A0ABV5F8B6</accession>
<dbReference type="PANTHER" id="PTHR43682:SF1">
    <property type="entry name" value="LACTATE UTILIZATION PROTEIN C"/>
    <property type="match status" value="1"/>
</dbReference>
<reference evidence="2 3" key="1">
    <citation type="submission" date="2024-09" db="EMBL/GenBank/DDBJ databases">
        <authorList>
            <person name="Sun Q."/>
            <person name="Mori K."/>
        </authorList>
    </citation>
    <scope>NUCLEOTIDE SEQUENCE [LARGE SCALE GENOMIC DNA]</scope>
    <source>
        <strain evidence="2 3">CECT 8622</strain>
    </source>
</reference>
<dbReference type="RefSeq" id="WP_379859874.1">
    <property type="nucleotide sequence ID" value="NZ_JBHMFC010000009.1"/>
</dbReference>
<dbReference type="InterPro" id="IPR003741">
    <property type="entry name" value="LUD_dom"/>
</dbReference>
<feature type="domain" description="LUD" evidence="1">
    <location>
        <begin position="88"/>
        <end position="191"/>
    </location>
</feature>
<dbReference type="SUPFAM" id="SSF100950">
    <property type="entry name" value="NagB/RpiA/CoA transferase-like"/>
    <property type="match status" value="1"/>
</dbReference>
<dbReference type="InterPro" id="IPR024185">
    <property type="entry name" value="FTHF_cligase-like_sf"/>
</dbReference>
<dbReference type="Proteomes" id="UP001589585">
    <property type="component" value="Unassembled WGS sequence"/>
</dbReference>
<evidence type="ECO:0000313" key="2">
    <source>
        <dbReference type="EMBL" id="MFB9055683.1"/>
    </source>
</evidence>
<name>A0ABV5F8B6_9FLAO</name>
<gene>
    <name evidence="2" type="ORF">ACFFU9_02920</name>
</gene>
<proteinExistence type="predicted"/>
<dbReference type="Gene3D" id="3.40.50.10420">
    <property type="entry name" value="NagB/RpiA/CoA transferase-like"/>
    <property type="match status" value="1"/>
</dbReference>
<dbReference type="PANTHER" id="PTHR43682">
    <property type="entry name" value="LACTATE UTILIZATION PROTEIN C"/>
    <property type="match status" value="1"/>
</dbReference>
<evidence type="ECO:0000259" key="1">
    <source>
        <dbReference type="Pfam" id="PF02589"/>
    </source>
</evidence>
<sequence length="194" mass="21558">MGSREHILAKLTANKPEAIALPQIDISAFDNYLNIVEEFTKKVEVVGGQIIEINDDKDVLNYITKTFPDTKTNFSTLKHDTLFNTIDMEKLNKPHELEDLDVLILESNLGIAENGAIWLTDSQLPNRVLPFITKHLVIVMSKKDIVSNMHNAYSKVKDFGFGVFISGPSKTADIEQSLVIGAHGALSMSVFLKS</sequence>
<protein>
    <submittedName>
        <fullName evidence="2">Lactate utilization protein C</fullName>
    </submittedName>
</protein>
<dbReference type="InterPro" id="IPR037171">
    <property type="entry name" value="NagB/RpiA_transferase-like"/>
</dbReference>
<dbReference type="Pfam" id="PF02589">
    <property type="entry name" value="LUD_dom"/>
    <property type="match status" value="1"/>
</dbReference>
<organism evidence="2 3">
    <name type="scientific">Mariniflexile ostreae</name>
    <dbReference type="NCBI Taxonomy" id="1520892"/>
    <lineage>
        <taxon>Bacteria</taxon>
        <taxon>Pseudomonadati</taxon>
        <taxon>Bacteroidota</taxon>
        <taxon>Flavobacteriia</taxon>
        <taxon>Flavobacteriales</taxon>
        <taxon>Flavobacteriaceae</taxon>
        <taxon>Mariniflexile</taxon>
    </lineage>
</organism>
<evidence type="ECO:0000313" key="3">
    <source>
        <dbReference type="Proteomes" id="UP001589585"/>
    </source>
</evidence>
<dbReference type="EMBL" id="JBHMFC010000009">
    <property type="protein sequence ID" value="MFB9055683.1"/>
    <property type="molecule type" value="Genomic_DNA"/>
</dbReference>
<comment type="caution">
    <text evidence="2">The sequence shown here is derived from an EMBL/GenBank/DDBJ whole genome shotgun (WGS) entry which is preliminary data.</text>
</comment>
<keyword evidence="3" id="KW-1185">Reference proteome</keyword>